<dbReference type="SUPFAM" id="SSF53474">
    <property type="entry name" value="alpha/beta-Hydrolases"/>
    <property type="match status" value="1"/>
</dbReference>
<dbReference type="KEGG" id="dfa:DFA_10423"/>
<dbReference type="InterPro" id="IPR029058">
    <property type="entry name" value="AB_hydrolase_fold"/>
</dbReference>
<evidence type="ECO:0000313" key="3">
    <source>
        <dbReference type="Proteomes" id="UP000007797"/>
    </source>
</evidence>
<proteinExistence type="predicted"/>
<feature type="signal peptide" evidence="1">
    <location>
        <begin position="1"/>
        <end position="18"/>
    </location>
</feature>
<sequence length="350" mass="38598">MKLSTLFITLLLIGVSYSQPDVSNSYLGVGDTGVSYFPSYLNLQMHIRCYSNVTAANQNGPIALFDSGLPFFSTAWVPIIPSALANMPSWNISKACFMDRYGYGWSNSSSYPITTQEYVVRLRGSLQVAGLTGKYILVGWSWGSIFIQTYSLTYPKEVVGILSIDGTDSKWGLIPSNQQNVITLSDAVKGYINMNNMGTLEPLARSGMVGSYFGWLPDALVSSGYTQCSLTASQSIFLDSTNKFLKTAIQEYNIMVISSAILNFTYTIKSTPTPLKDLPYINIYSSYVEDPEWSNRQTLMTSLSTNSQSFEFTTGHYFPFHNPTAIVSGINALANKIKSNPAQLWGTALF</sequence>
<dbReference type="Proteomes" id="UP000007797">
    <property type="component" value="Unassembled WGS sequence"/>
</dbReference>
<evidence type="ECO:0000256" key="1">
    <source>
        <dbReference type="SAM" id="SignalP"/>
    </source>
</evidence>
<gene>
    <name evidence="2" type="ORF">DFA_10423</name>
</gene>
<dbReference type="GeneID" id="14867675"/>
<dbReference type="EMBL" id="GL883026">
    <property type="protein sequence ID" value="EGG15581.1"/>
    <property type="molecule type" value="Genomic_DNA"/>
</dbReference>
<reference evidence="3" key="1">
    <citation type="journal article" date="2011" name="Genome Res.">
        <title>Phylogeny-wide analysis of social amoeba genomes highlights ancient origins for complex intercellular communication.</title>
        <authorList>
            <person name="Heidel A.J."/>
            <person name="Lawal H.M."/>
            <person name="Felder M."/>
            <person name="Schilde C."/>
            <person name="Helps N.R."/>
            <person name="Tunggal B."/>
            <person name="Rivero F."/>
            <person name="John U."/>
            <person name="Schleicher M."/>
            <person name="Eichinger L."/>
            <person name="Platzer M."/>
            <person name="Noegel A.A."/>
            <person name="Schaap P."/>
            <person name="Gloeckner G."/>
        </authorList>
    </citation>
    <scope>NUCLEOTIDE SEQUENCE [LARGE SCALE GENOMIC DNA]</scope>
    <source>
        <strain evidence="3">SH3</strain>
    </source>
</reference>
<keyword evidence="3" id="KW-1185">Reference proteome</keyword>
<dbReference type="Gene3D" id="3.40.50.1820">
    <property type="entry name" value="alpha/beta hydrolase"/>
    <property type="match status" value="1"/>
</dbReference>
<organism evidence="2 3">
    <name type="scientific">Cavenderia fasciculata</name>
    <name type="common">Slime mold</name>
    <name type="synonym">Dictyostelium fasciculatum</name>
    <dbReference type="NCBI Taxonomy" id="261658"/>
    <lineage>
        <taxon>Eukaryota</taxon>
        <taxon>Amoebozoa</taxon>
        <taxon>Evosea</taxon>
        <taxon>Eumycetozoa</taxon>
        <taxon>Dictyostelia</taxon>
        <taxon>Acytosteliales</taxon>
        <taxon>Cavenderiaceae</taxon>
        <taxon>Cavenderia</taxon>
    </lineage>
</organism>
<dbReference type="RefSeq" id="XP_004354323.1">
    <property type="nucleotide sequence ID" value="XM_004354271.1"/>
</dbReference>
<evidence type="ECO:0000313" key="2">
    <source>
        <dbReference type="EMBL" id="EGG15581.1"/>
    </source>
</evidence>
<dbReference type="AlphaFoldDB" id="F4QA62"/>
<accession>F4QA62</accession>
<name>F4QA62_CACFS</name>
<protein>
    <recommendedName>
        <fullName evidence="4">AB hydrolase-1 domain-containing protein</fullName>
    </recommendedName>
</protein>
<feature type="chain" id="PRO_5003316271" description="AB hydrolase-1 domain-containing protein" evidence="1">
    <location>
        <begin position="19"/>
        <end position="350"/>
    </location>
</feature>
<keyword evidence="1" id="KW-0732">Signal</keyword>
<dbReference type="OrthoDB" id="16239at2759"/>
<evidence type="ECO:0008006" key="4">
    <source>
        <dbReference type="Google" id="ProtNLM"/>
    </source>
</evidence>